<dbReference type="EMBL" id="AUZX01014164">
    <property type="protein sequence ID" value="EQD32862.1"/>
    <property type="molecule type" value="Genomic_DNA"/>
</dbReference>
<dbReference type="InterPro" id="IPR040442">
    <property type="entry name" value="Pyrv_kinase-like_dom_sf"/>
</dbReference>
<dbReference type="GO" id="GO:0016832">
    <property type="term" value="F:aldehyde-lyase activity"/>
    <property type="evidence" value="ECO:0007669"/>
    <property type="project" value="TreeGrafter"/>
</dbReference>
<feature type="domain" description="HpcH/HpaI aldolase/citrate lyase" evidence="4">
    <location>
        <begin position="11"/>
        <end position="163"/>
    </location>
</feature>
<dbReference type="InterPro" id="IPR050251">
    <property type="entry name" value="HpcH-HpaI_aldolase"/>
</dbReference>
<evidence type="ECO:0000256" key="3">
    <source>
        <dbReference type="ARBA" id="ARBA00023239"/>
    </source>
</evidence>
<dbReference type="Gene3D" id="3.20.20.60">
    <property type="entry name" value="Phosphoenolpyruvate-binding domains"/>
    <property type="match status" value="1"/>
</dbReference>
<dbReference type="PANTHER" id="PTHR30502:SF0">
    <property type="entry name" value="PHOSPHOENOLPYRUVATE CARBOXYLASE FAMILY PROTEIN"/>
    <property type="match status" value="1"/>
</dbReference>
<comment type="similarity">
    <text evidence="1">Belongs to the HpcH/HpaI aldolase family.</text>
</comment>
<dbReference type="GO" id="GO:0005737">
    <property type="term" value="C:cytoplasm"/>
    <property type="evidence" value="ECO:0007669"/>
    <property type="project" value="TreeGrafter"/>
</dbReference>
<dbReference type="Pfam" id="PF03328">
    <property type="entry name" value="HpcH_HpaI"/>
    <property type="match status" value="1"/>
</dbReference>
<accession>T0YLS9</accession>
<reference evidence="5" key="2">
    <citation type="journal article" date="2014" name="ISME J.">
        <title>Microbial stratification in low pH oxic and suboxic macroscopic growths along an acid mine drainage.</title>
        <authorList>
            <person name="Mendez-Garcia C."/>
            <person name="Mesa V."/>
            <person name="Sprenger R.R."/>
            <person name="Richter M."/>
            <person name="Diez M.S."/>
            <person name="Solano J."/>
            <person name="Bargiela R."/>
            <person name="Golyshina O.V."/>
            <person name="Manteca A."/>
            <person name="Ramos J.L."/>
            <person name="Gallego J.R."/>
            <person name="Llorente I."/>
            <person name="Martins Dos Santos V.A."/>
            <person name="Jensen O.N."/>
            <person name="Pelaez A.I."/>
            <person name="Sanchez J."/>
            <person name="Ferrer M."/>
        </authorList>
    </citation>
    <scope>NUCLEOTIDE SEQUENCE</scope>
</reference>
<proteinExistence type="inferred from homology"/>
<keyword evidence="3" id="KW-0456">Lyase</keyword>
<sequence>MVGCAHMIRDEAVTEALRGVAADFLLVDMQHAAFGLESLQRTLIALHPSELAVLVRIPSNDHVTIGQMFDLGVTGVIVPMVNTREDALAAVAAAKYPPDGIRSWGPRRVATFHGDAASYALSANDSTLIIAQVETQEAVDNLDDIISVPGLSGIMVGPADLAIS</sequence>
<gene>
    <name evidence="5" type="ORF">B1A_19199</name>
</gene>
<evidence type="ECO:0000256" key="2">
    <source>
        <dbReference type="ARBA" id="ARBA00022723"/>
    </source>
</evidence>
<keyword evidence="2" id="KW-0479">Metal-binding</keyword>
<dbReference type="InterPro" id="IPR015813">
    <property type="entry name" value="Pyrv/PenolPyrv_kinase-like_dom"/>
</dbReference>
<protein>
    <submittedName>
        <fullName evidence="5">2-dehydro-3-deoxyglucarate aldolase</fullName>
    </submittedName>
</protein>
<dbReference type="SUPFAM" id="SSF51621">
    <property type="entry name" value="Phosphoenolpyruvate/pyruvate domain"/>
    <property type="match status" value="1"/>
</dbReference>
<feature type="non-terminal residue" evidence="5">
    <location>
        <position position="164"/>
    </location>
</feature>
<dbReference type="PANTHER" id="PTHR30502">
    <property type="entry name" value="2-KETO-3-DEOXY-L-RHAMNONATE ALDOLASE"/>
    <property type="match status" value="1"/>
</dbReference>
<comment type="caution">
    <text evidence="5">The sequence shown here is derived from an EMBL/GenBank/DDBJ whole genome shotgun (WGS) entry which is preliminary data.</text>
</comment>
<dbReference type="AlphaFoldDB" id="T0YLS9"/>
<reference evidence="5" key="1">
    <citation type="submission" date="2013-08" db="EMBL/GenBank/DDBJ databases">
        <authorList>
            <person name="Mendez C."/>
            <person name="Richter M."/>
            <person name="Ferrer M."/>
            <person name="Sanchez J."/>
        </authorList>
    </citation>
    <scope>NUCLEOTIDE SEQUENCE</scope>
</reference>
<evidence type="ECO:0000256" key="1">
    <source>
        <dbReference type="ARBA" id="ARBA00005568"/>
    </source>
</evidence>
<evidence type="ECO:0000259" key="4">
    <source>
        <dbReference type="Pfam" id="PF03328"/>
    </source>
</evidence>
<name>T0YLS9_9ZZZZ</name>
<organism evidence="5">
    <name type="scientific">mine drainage metagenome</name>
    <dbReference type="NCBI Taxonomy" id="410659"/>
    <lineage>
        <taxon>unclassified sequences</taxon>
        <taxon>metagenomes</taxon>
        <taxon>ecological metagenomes</taxon>
    </lineage>
</organism>
<evidence type="ECO:0000313" key="5">
    <source>
        <dbReference type="EMBL" id="EQD32862.1"/>
    </source>
</evidence>
<dbReference type="InterPro" id="IPR005000">
    <property type="entry name" value="Aldolase/citrate-lyase_domain"/>
</dbReference>
<dbReference type="GO" id="GO:0046872">
    <property type="term" value="F:metal ion binding"/>
    <property type="evidence" value="ECO:0007669"/>
    <property type="project" value="UniProtKB-KW"/>
</dbReference>